<evidence type="ECO:0000256" key="2">
    <source>
        <dbReference type="SAM" id="MobiDB-lite"/>
    </source>
</evidence>
<dbReference type="InterPro" id="IPR029052">
    <property type="entry name" value="Metallo-depent_PP-like"/>
</dbReference>
<dbReference type="PANTHER" id="PTHR33393:SF13">
    <property type="entry name" value="PGA BIOSYNTHESIS PROTEIN CAPA"/>
    <property type="match status" value="1"/>
</dbReference>
<name>A0ABV9ZZV4_9ACTN</name>
<keyword evidence="5" id="KW-1185">Reference proteome</keyword>
<feature type="region of interest" description="Disordered" evidence="2">
    <location>
        <begin position="25"/>
        <end position="71"/>
    </location>
</feature>
<dbReference type="EC" id="3.1.-.-" evidence="4"/>
<dbReference type="Gene3D" id="3.60.21.10">
    <property type="match status" value="1"/>
</dbReference>
<evidence type="ECO:0000313" key="5">
    <source>
        <dbReference type="Proteomes" id="UP001596222"/>
    </source>
</evidence>
<dbReference type="SUPFAM" id="SSF56300">
    <property type="entry name" value="Metallo-dependent phosphatases"/>
    <property type="match status" value="1"/>
</dbReference>
<dbReference type="RefSeq" id="WP_382043942.1">
    <property type="nucleotide sequence ID" value="NZ_JBHSKJ010000010.1"/>
</dbReference>
<feature type="region of interest" description="Disordered" evidence="2">
    <location>
        <begin position="88"/>
        <end position="113"/>
    </location>
</feature>
<evidence type="ECO:0000313" key="4">
    <source>
        <dbReference type="EMBL" id="MFC5146918.1"/>
    </source>
</evidence>
<dbReference type="PANTHER" id="PTHR33393">
    <property type="entry name" value="POLYGLUTAMINE SYNTHESIS ACCESSORY PROTEIN RV0574C-RELATED"/>
    <property type="match status" value="1"/>
</dbReference>
<dbReference type="GO" id="GO:0016787">
    <property type="term" value="F:hydrolase activity"/>
    <property type="evidence" value="ECO:0007669"/>
    <property type="project" value="UniProtKB-KW"/>
</dbReference>
<dbReference type="SMART" id="SM00854">
    <property type="entry name" value="PGA_cap"/>
    <property type="match status" value="1"/>
</dbReference>
<keyword evidence="4" id="KW-0378">Hydrolase</keyword>
<accession>A0ABV9ZZV4</accession>
<reference evidence="5" key="1">
    <citation type="journal article" date="2019" name="Int. J. Syst. Evol. Microbiol.">
        <title>The Global Catalogue of Microorganisms (GCM) 10K type strain sequencing project: providing services to taxonomists for standard genome sequencing and annotation.</title>
        <authorList>
            <consortium name="The Broad Institute Genomics Platform"/>
            <consortium name="The Broad Institute Genome Sequencing Center for Infectious Disease"/>
            <person name="Wu L."/>
            <person name="Ma J."/>
        </authorList>
    </citation>
    <scope>NUCLEOTIDE SEQUENCE [LARGE SCALE GENOMIC DNA]</scope>
    <source>
        <strain evidence="5">CGMCC 4.1641</strain>
    </source>
</reference>
<gene>
    <name evidence="4" type="ORF">ACFPP6_19785</name>
</gene>
<dbReference type="EMBL" id="JBHSKJ010000010">
    <property type="protein sequence ID" value="MFC5146918.1"/>
    <property type="molecule type" value="Genomic_DNA"/>
</dbReference>
<evidence type="ECO:0000256" key="1">
    <source>
        <dbReference type="ARBA" id="ARBA00005662"/>
    </source>
</evidence>
<feature type="domain" description="Capsule synthesis protein CapA" evidence="3">
    <location>
        <begin position="71"/>
        <end position="332"/>
    </location>
</feature>
<comment type="similarity">
    <text evidence="1">Belongs to the CapA family.</text>
</comment>
<dbReference type="PROSITE" id="PS51257">
    <property type="entry name" value="PROKAR_LIPOPROTEIN"/>
    <property type="match status" value="1"/>
</dbReference>
<dbReference type="CDD" id="cd07381">
    <property type="entry name" value="MPP_CapA"/>
    <property type="match status" value="1"/>
</dbReference>
<dbReference type="InterPro" id="IPR052169">
    <property type="entry name" value="CW_Biosynth-Accessory"/>
</dbReference>
<evidence type="ECO:0000259" key="3">
    <source>
        <dbReference type="SMART" id="SM00854"/>
    </source>
</evidence>
<dbReference type="Pfam" id="PF09587">
    <property type="entry name" value="PGA_cap"/>
    <property type="match status" value="1"/>
</dbReference>
<sequence>MKDTAKRAAGRRCAVTAGVVAALAGVTGCPGPDHPAGPLLERAAEGSGRHTGPRPGARTAPPPGPTRTGFTLVASGDVLPHDEIIRQAQQDGARSRRQGGRGEGARKEPDFGPMFAGVKGTVSAADLAICHMETVYGKEEGPFRGYPSFVSPPQVARALKETGYDSCSTASNHTTDAGSAGVARTLAAMDKAGLRHAGSARSEAEARQVTLLRAGPARVAQLAYTYATNAPVPKERPWMVSLTDPARILSDARAARAAGADVVVVSMHWGTEWQSEPDEEQLSLARQLTRAGGRRRPDVDLVLGTHNHVPQAYEKVNGTWVVYGMGDQLAGRMINPQGEPDLRGNESSIARFTFAPPARAGSRWRVVKAEFIPQVTDHGPPWRVLELPPSLRARPGGRAVLGRARKEITEAVLSRGAAEDGLTPAR</sequence>
<protein>
    <submittedName>
        <fullName evidence="4">CapA family protein</fullName>
        <ecNumber evidence="4">3.1.-.-</ecNumber>
    </submittedName>
</protein>
<dbReference type="InterPro" id="IPR019079">
    <property type="entry name" value="Capsule_synth_CapA"/>
</dbReference>
<comment type="caution">
    <text evidence="4">The sequence shown here is derived from an EMBL/GenBank/DDBJ whole genome shotgun (WGS) entry which is preliminary data.</text>
</comment>
<dbReference type="Proteomes" id="UP001596222">
    <property type="component" value="Unassembled WGS sequence"/>
</dbReference>
<proteinExistence type="inferred from homology"/>
<organism evidence="4 5">
    <name type="scientific">Streptomyces aureoversilis</name>
    <dbReference type="NCBI Taxonomy" id="67277"/>
    <lineage>
        <taxon>Bacteria</taxon>
        <taxon>Bacillati</taxon>
        <taxon>Actinomycetota</taxon>
        <taxon>Actinomycetes</taxon>
        <taxon>Kitasatosporales</taxon>
        <taxon>Streptomycetaceae</taxon>
        <taxon>Streptomyces</taxon>
    </lineage>
</organism>